<reference evidence="2 3" key="1">
    <citation type="submission" date="2019-01" db="EMBL/GenBank/DDBJ databases">
        <title>Sequencing of cultivated peanut Arachis hypogaea provides insights into genome evolution and oil improvement.</title>
        <authorList>
            <person name="Chen X."/>
        </authorList>
    </citation>
    <scope>NUCLEOTIDE SEQUENCE [LARGE SCALE GENOMIC DNA]</scope>
    <source>
        <strain evidence="3">cv. Fuhuasheng</strain>
        <tissue evidence="2">Leaves</tissue>
    </source>
</reference>
<feature type="compositionally biased region" description="Basic and acidic residues" evidence="1">
    <location>
        <begin position="1"/>
        <end position="17"/>
    </location>
</feature>
<dbReference type="EMBL" id="SDMP01000016">
    <property type="protein sequence ID" value="RYR06293.1"/>
    <property type="molecule type" value="Genomic_DNA"/>
</dbReference>
<feature type="compositionally biased region" description="Basic residues" evidence="1">
    <location>
        <begin position="18"/>
        <end position="27"/>
    </location>
</feature>
<sequence>MRGGKEKEKQEEELVLEKRKKKTHRKRENGFGREKHSRILQEEGRVEEAPNAHQSVPPRPPWLRYRRCRLRHLPRRRADLQSRRRSFFPLSLSLPLHRFFLSLISLQE</sequence>
<evidence type="ECO:0000313" key="3">
    <source>
        <dbReference type="Proteomes" id="UP000289738"/>
    </source>
</evidence>
<accession>A0A444YWK5</accession>
<dbReference type="Proteomes" id="UP000289738">
    <property type="component" value="Chromosome B06"/>
</dbReference>
<proteinExistence type="predicted"/>
<name>A0A444YWK5_ARAHY</name>
<dbReference type="AlphaFoldDB" id="A0A444YWK5"/>
<protein>
    <submittedName>
        <fullName evidence="2">Uncharacterized protein</fullName>
    </submittedName>
</protein>
<feature type="region of interest" description="Disordered" evidence="1">
    <location>
        <begin position="1"/>
        <end position="61"/>
    </location>
</feature>
<organism evidence="2 3">
    <name type="scientific">Arachis hypogaea</name>
    <name type="common">Peanut</name>
    <dbReference type="NCBI Taxonomy" id="3818"/>
    <lineage>
        <taxon>Eukaryota</taxon>
        <taxon>Viridiplantae</taxon>
        <taxon>Streptophyta</taxon>
        <taxon>Embryophyta</taxon>
        <taxon>Tracheophyta</taxon>
        <taxon>Spermatophyta</taxon>
        <taxon>Magnoliopsida</taxon>
        <taxon>eudicotyledons</taxon>
        <taxon>Gunneridae</taxon>
        <taxon>Pentapetalae</taxon>
        <taxon>rosids</taxon>
        <taxon>fabids</taxon>
        <taxon>Fabales</taxon>
        <taxon>Fabaceae</taxon>
        <taxon>Papilionoideae</taxon>
        <taxon>50 kb inversion clade</taxon>
        <taxon>dalbergioids sensu lato</taxon>
        <taxon>Dalbergieae</taxon>
        <taxon>Pterocarpus clade</taxon>
        <taxon>Arachis</taxon>
    </lineage>
</organism>
<evidence type="ECO:0000256" key="1">
    <source>
        <dbReference type="SAM" id="MobiDB-lite"/>
    </source>
</evidence>
<gene>
    <name evidence="2" type="ORF">Ahy_B06g086046</name>
</gene>
<feature type="compositionally biased region" description="Basic and acidic residues" evidence="1">
    <location>
        <begin position="28"/>
        <end position="50"/>
    </location>
</feature>
<keyword evidence="3" id="KW-1185">Reference proteome</keyword>
<evidence type="ECO:0000313" key="2">
    <source>
        <dbReference type="EMBL" id="RYR06293.1"/>
    </source>
</evidence>
<comment type="caution">
    <text evidence="2">The sequence shown here is derived from an EMBL/GenBank/DDBJ whole genome shotgun (WGS) entry which is preliminary data.</text>
</comment>